<accession>A0A1G5DAX3</accession>
<gene>
    <name evidence="2" type="ORF">SAMN02927903_00801</name>
</gene>
<keyword evidence="3" id="KW-1185">Reference proteome</keyword>
<dbReference type="PROSITE" id="PS51257">
    <property type="entry name" value="PROKAR_LIPOPROTEIN"/>
    <property type="match status" value="1"/>
</dbReference>
<proteinExistence type="predicted"/>
<dbReference type="InterPro" id="IPR025748">
    <property type="entry name" value="PrcB_C_dom"/>
</dbReference>
<dbReference type="Pfam" id="PF14343">
    <property type="entry name" value="PrcB_C"/>
    <property type="match status" value="1"/>
</dbReference>
<dbReference type="EMBL" id="FMVF01000003">
    <property type="protein sequence ID" value="SCY11766.1"/>
    <property type="molecule type" value="Genomic_DNA"/>
</dbReference>
<dbReference type="STRING" id="490189.SAMN02927903_00801"/>
<dbReference type="Proteomes" id="UP000199354">
    <property type="component" value="Unassembled WGS sequence"/>
</dbReference>
<dbReference type="OrthoDB" id="1377159at2"/>
<evidence type="ECO:0000313" key="3">
    <source>
        <dbReference type="Proteomes" id="UP000199354"/>
    </source>
</evidence>
<dbReference type="RefSeq" id="WP_091141016.1">
    <property type="nucleotide sequence ID" value="NZ_FMVF01000003.1"/>
</dbReference>
<protein>
    <submittedName>
        <fullName evidence="2">PrcB C-terminal</fullName>
    </submittedName>
</protein>
<name>A0A1G5DAX3_9FLAO</name>
<feature type="domain" description="PrcB C-terminal" evidence="1">
    <location>
        <begin position="76"/>
        <end position="132"/>
    </location>
</feature>
<sequence>MRKMLVTSVVLVLVACGAKVDKGTRPLYEVLTQQEQGGAQVRFFEILTEEKEINMLLGDENLKDKIKPADINTANFVILNLGEQTSGGHTVAVEKVEELPDKIVITVKESHPGPGEMATSVMSYPYAIVRVNSKKPIEIKD</sequence>
<evidence type="ECO:0000259" key="1">
    <source>
        <dbReference type="Pfam" id="PF14343"/>
    </source>
</evidence>
<dbReference type="AlphaFoldDB" id="A0A1G5DAX3"/>
<reference evidence="2 3" key="1">
    <citation type="submission" date="2016-10" db="EMBL/GenBank/DDBJ databases">
        <authorList>
            <person name="de Groot N.N."/>
        </authorList>
    </citation>
    <scope>NUCLEOTIDE SEQUENCE [LARGE SCALE GENOMIC DNA]</scope>
    <source>
        <strain evidence="2 3">CGMCC 1.7031</strain>
    </source>
</reference>
<evidence type="ECO:0000313" key="2">
    <source>
        <dbReference type="EMBL" id="SCY11766.1"/>
    </source>
</evidence>
<organism evidence="2 3">
    <name type="scientific">Flavobacterium caeni</name>
    <dbReference type="NCBI Taxonomy" id="490189"/>
    <lineage>
        <taxon>Bacteria</taxon>
        <taxon>Pseudomonadati</taxon>
        <taxon>Bacteroidota</taxon>
        <taxon>Flavobacteriia</taxon>
        <taxon>Flavobacteriales</taxon>
        <taxon>Flavobacteriaceae</taxon>
        <taxon>Flavobacterium</taxon>
    </lineage>
</organism>